<keyword evidence="12" id="KW-0325">Glycoprotein</keyword>
<organism evidence="21 22">
    <name type="scientific">Clupea harengus</name>
    <name type="common">Atlantic herring</name>
    <dbReference type="NCBI Taxonomy" id="7950"/>
    <lineage>
        <taxon>Eukaryota</taxon>
        <taxon>Metazoa</taxon>
        <taxon>Chordata</taxon>
        <taxon>Craniata</taxon>
        <taxon>Vertebrata</taxon>
        <taxon>Euteleostomi</taxon>
        <taxon>Actinopterygii</taxon>
        <taxon>Neopterygii</taxon>
        <taxon>Teleostei</taxon>
        <taxon>Clupei</taxon>
        <taxon>Clupeiformes</taxon>
        <taxon>Clupeoidei</taxon>
        <taxon>Clupeidae</taxon>
        <taxon>Clupea</taxon>
    </lineage>
</organism>
<gene>
    <name evidence="22" type="primary">gpr158a</name>
</gene>
<dbReference type="PANTHER" id="PTHR32546">
    <property type="entry name" value="G-PROTEIN COUPLED RECEPTOR 158-RELATED"/>
    <property type="match status" value="1"/>
</dbReference>
<evidence type="ECO:0000256" key="16">
    <source>
        <dbReference type="ARBA" id="ARBA00034104"/>
    </source>
</evidence>
<feature type="transmembrane region" description="Helical" evidence="18">
    <location>
        <begin position="574"/>
        <end position="594"/>
    </location>
</feature>
<feature type="region of interest" description="Disordered" evidence="17">
    <location>
        <begin position="1031"/>
        <end position="1135"/>
    </location>
</feature>
<feature type="compositionally biased region" description="Polar residues" evidence="17">
    <location>
        <begin position="1268"/>
        <end position="1280"/>
    </location>
</feature>
<feature type="signal peptide" evidence="19">
    <location>
        <begin position="1"/>
        <end position="17"/>
    </location>
</feature>
<comment type="similarity">
    <text evidence="2">Belongs to the G-protein coupled receptor 3 family.</text>
</comment>
<dbReference type="PROSITE" id="PS50259">
    <property type="entry name" value="G_PROTEIN_RECEP_F3_4"/>
    <property type="match status" value="1"/>
</dbReference>
<keyword evidence="11 22" id="KW-0675">Receptor</keyword>
<evidence type="ECO:0000256" key="3">
    <source>
        <dbReference type="ARBA" id="ARBA00022475"/>
    </source>
</evidence>
<evidence type="ECO:0000256" key="1">
    <source>
        <dbReference type="ARBA" id="ARBA00004487"/>
    </source>
</evidence>
<feature type="compositionally biased region" description="Basic and acidic residues" evidence="17">
    <location>
        <begin position="1357"/>
        <end position="1373"/>
    </location>
</feature>
<keyword evidence="5 19" id="KW-0732">Signal</keyword>
<dbReference type="InterPro" id="IPR043458">
    <property type="entry name" value="GPR158/179"/>
</dbReference>
<evidence type="ECO:0000256" key="10">
    <source>
        <dbReference type="ARBA" id="ARBA00023157"/>
    </source>
</evidence>
<evidence type="ECO:0000256" key="12">
    <source>
        <dbReference type="ARBA" id="ARBA00023180"/>
    </source>
</evidence>
<keyword evidence="6 18" id="KW-1133">Transmembrane helix</keyword>
<keyword evidence="8" id="KW-0297">G-protein coupled receptor</keyword>
<evidence type="ECO:0000256" key="2">
    <source>
        <dbReference type="ARBA" id="ARBA00007242"/>
    </source>
</evidence>
<feature type="compositionally biased region" description="Basic and acidic residues" evidence="17">
    <location>
        <begin position="1282"/>
        <end position="1327"/>
    </location>
</feature>
<dbReference type="GO" id="GO:0045211">
    <property type="term" value="C:postsynaptic membrane"/>
    <property type="evidence" value="ECO:0007669"/>
    <property type="project" value="UniProtKB-SubCell"/>
</dbReference>
<protein>
    <submittedName>
        <fullName evidence="22">Probable G-protein coupled receptor 158 isoform X1</fullName>
    </submittedName>
</protein>
<feature type="compositionally biased region" description="Basic and acidic residues" evidence="17">
    <location>
        <begin position="790"/>
        <end position="799"/>
    </location>
</feature>
<feature type="transmembrane region" description="Helical" evidence="18">
    <location>
        <begin position="445"/>
        <end position="468"/>
    </location>
</feature>
<feature type="compositionally biased region" description="Polar residues" evidence="17">
    <location>
        <begin position="1220"/>
        <end position="1237"/>
    </location>
</feature>
<evidence type="ECO:0000256" key="19">
    <source>
        <dbReference type="SAM" id="SignalP"/>
    </source>
</evidence>
<feature type="compositionally biased region" description="Basic and acidic residues" evidence="17">
    <location>
        <begin position="951"/>
        <end position="962"/>
    </location>
</feature>
<feature type="transmembrane region" description="Helical" evidence="18">
    <location>
        <begin position="409"/>
        <end position="433"/>
    </location>
</feature>
<evidence type="ECO:0000313" key="22">
    <source>
        <dbReference type="RefSeq" id="XP_031439834.1"/>
    </source>
</evidence>
<dbReference type="Proteomes" id="UP000515152">
    <property type="component" value="Chromosome 17"/>
</dbReference>
<reference evidence="22" key="1">
    <citation type="submission" date="2025-08" db="UniProtKB">
        <authorList>
            <consortium name="RefSeq"/>
        </authorList>
    </citation>
    <scope>IDENTIFICATION</scope>
</reference>
<evidence type="ECO:0000256" key="6">
    <source>
        <dbReference type="ARBA" id="ARBA00022989"/>
    </source>
</evidence>
<dbReference type="CTD" id="570001"/>
<keyword evidence="4 18" id="KW-0812">Transmembrane</keyword>
<dbReference type="RefSeq" id="XP_031439834.1">
    <property type="nucleotide sequence ID" value="XM_031583974.2"/>
</dbReference>
<keyword evidence="15" id="KW-0966">Cell projection</keyword>
<feature type="transmembrane region" description="Helical" evidence="18">
    <location>
        <begin position="636"/>
        <end position="658"/>
    </location>
</feature>
<dbReference type="InterPro" id="IPR054714">
    <property type="entry name" value="GPR158_179_extracellular"/>
</dbReference>
<keyword evidence="10" id="KW-1015">Disulfide bond</keyword>
<evidence type="ECO:0000256" key="17">
    <source>
        <dbReference type="SAM" id="MobiDB-lite"/>
    </source>
</evidence>
<feature type="compositionally biased region" description="Polar residues" evidence="17">
    <location>
        <begin position="976"/>
        <end position="986"/>
    </location>
</feature>
<feature type="transmembrane region" description="Helical" evidence="18">
    <location>
        <begin position="520"/>
        <end position="542"/>
    </location>
</feature>
<evidence type="ECO:0000259" key="20">
    <source>
        <dbReference type="PROSITE" id="PS50259"/>
    </source>
</evidence>
<comment type="subcellular location">
    <subcellularLocation>
        <location evidence="1">Cell projection</location>
        <location evidence="1">Neuron projection</location>
    </subcellularLocation>
    <subcellularLocation>
        <location evidence="16">Postsynaptic cell membrane</location>
        <topology evidence="16">Multi-pass membrane protein</topology>
    </subcellularLocation>
</comment>
<accession>A0A6P8GL55</accession>
<name>A0A6P8GL55_CLUHA</name>
<feature type="chain" id="PRO_5027665825" evidence="19">
    <location>
        <begin position="18"/>
        <end position="1433"/>
    </location>
</feature>
<dbReference type="GO" id="GO:0004930">
    <property type="term" value="F:G protein-coupled receptor activity"/>
    <property type="evidence" value="ECO:0007669"/>
    <property type="project" value="UniProtKB-KW"/>
</dbReference>
<feature type="transmembrane region" description="Helical" evidence="18">
    <location>
        <begin position="480"/>
        <end position="499"/>
    </location>
</feature>
<keyword evidence="9 18" id="KW-0472">Membrane</keyword>
<dbReference type="Gene3D" id="3.30.450.20">
    <property type="entry name" value="PAS domain"/>
    <property type="match status" value="1"/>
</dbReference>
<dbReference type="Pfam" id="PF22572">
    <property type="entry name" value="GPR158_179_EC"/>
    <property type="match status" value="1"/>
</dbReference>
<feature type="compositionally biased region" description="Basic residues" evidence="17">
    <location>
        <begin position="762"/>
        <end position="772"/>
    </location>
</feature>
<evidence type="ECO:0000313" key="21">
    <source>
        <dbReference type="Proteomes" id="UP000515152"/>
    </source>
</evidence>
<evidence type="ECO:0000256" key="14">
    <source>
        <dbReference type="ARBA" id="ARBA00023257"/>
    </source>
</evidence>
<dbReference type="PANTHER" id="PTHR32546:SF11">
    <property type="entry name" value="G-PROTEIN COUPLED RECEPTOR 158-RELATED"/>
    <property type="match status" value="1"/>
</dbReference>
<feature type="compositionally biased region" description="Basic and acidic residues" evidence="17">
    <location>
        <begin position="842"/>
        <end position="851"/>
    </location>
</feature>
<feature type="compositionally biased region" description="Low complexity" evidence="17">
    <location>
        <begin position="1108"/>
        <end position="1126"/>
    </location>
</feature>
<evidence type="ECO:0000256" key="5">
    <source>
        <dbReference type="ARBA" id="ARBA00022729"/>
    </source>
</evidence>
<dbReference type="OrthoDB" id="2129233at2759"/>
<evidence type="ECO:0000256" key="9">
    <source>
        <dbReference type="ARBA" id="ARBA00023136"/>
    </source>
</evidence>
<feature type="region of interest" description="Disordered" evidence="17">
    <location>
        <begin position="950"/>
        <end position="1008"/>
    </location>
</feature>
<dbReference type="InterPro" id="IPR009030">
    <property type="entry name" value="Growth_fac_rcpt_cys_sf"/>
</dbReference>
<keyword evidence="21" id="KW-1185">Reference proteome</keyword>
<proteinExistence type="inferred from homology"/>
<keyword evidence="13" id="KW-0807">Transducer</keyword>
<feature type="compositionally biased region" description="Polar residues" evidence="17">
    <location>
        <begin position="999"/>
        <end position="1008"/>
    </location>
</feature>
<dbReference type="SUPFAM" id="SSF57184">
    <property type="entry name" value="Growth factor receptor domain"/>
    <property type="match status" value="1"/>
</dbReference>
<evidence type="ECO:0000256" key="15">
    <source>
        <dbReference type="ARBA" id="ARBA00023273"/>
    </source>
</evidence>
<feature type="compositionally biased region" description="Polar residues" evidence="17">
    <location>
        <begin position="1075"/>
        <end position="1086"/>
    </location>
</feature>
<dbReference type="Pfam" id="PF00003">
    <property type="entry name" value="7tm_3"/>
    <property type="match status" value="1"/>
</dbReference>
<evidence type="ECO:0000256" key="7">
    <source>
        <dbReference type="ARBA" id="ARBA00023018"/>
    </source>
</evidence>
<keyword evidence="14" id="KW-0628">Postsynaptic cell membrane</keyword>
<evidence type="ECO:0000256" key="18">
    <source>
        <dbReference type="SAM" id="Phobius"/>
    </source>
</evidence>
<dbReference type="InterPro" id="IPR017978">
    <property type="entry name" value="GPCR_3_C"/>
</dbReference>
<sequence length="1433" mass="159024">MAILSLSLLLQVGFVIGSNYRHGEWNADQERENRARQTIYSTHINNQRTHLRKAHPFKAVTGRSVIDHKADEPLQRVVNEFLHTGDSSALKLANCSHRYELGAHSSRTPHESMHTVLDTVMHAANFLNMVLQTNRSQEQSLVQDVEWYYALVRSILEGDSKIHRAVVTFNTDSMASGPAVFLRATREGSEIVLQDLSGSAKHLLRNKTSETEWFHGVKSKKKSQFHKRVLTQDIESLDASVRRGESFVSDRSHIKWSAPYLECQNGHFIPRWLLTLSAGLYGLKEHSALDFRGAVRVDVDLQAVDINQCSSEGWFAGTHRCNQTSMECLPIPGHGFVLDKYMCHCKRGFYHPNRVSVNGYERNGHMGTGLVEGPYDTDITEDSAHCMPCQEGCAYCKDDTPCIARGDSYLRLAVLSFQGLCMLGDFISMILVYHFRRNKSIRASGLVLLEAILIGALFLYFPVMILYFQPGVFRCILLRWVRLLGFAIVYGTVTLKLYRVLKVFLSRTAQRIPYMTSWRVLRLLGIILLVVCWFLVAWTSAICQNLDRKLSLIAVGFTPEGLQFSMCLLDRWDYMMAVAEFLFLLWGVYLCYAVRTVPSAFHEPRYMAIAVHNELILSAVFHVIRFSLAHELHPDWMLMLFFMHTHLTVTVTLGLLLIPKFLFGGTHLTDDIATEAYEDELDMGRSGSYLNSSITSAWSEHSLDPEDIRTPDEMGPLSSITGCGVRSCDSLWEKRTNEELKKLYSQLEVYKRKKMLANNPHLQKKRSSKKGLGRSLMRRITEIPETVRQCSREDKDTGDHGSSNRNSICALRKNPFDPSHSTKPAKEESLRSKVFSLKKSHSSYDHVRDQSEDSSSSTTDKMEASTTESSLLDTLMGKKLVKKKSSEKLDSTSESTESMPLVCKSASAHNLTADKKPLHPRTSMLQKSLSVIASAKEKTLGLTAKAQSMEEATKKAHQKPKEAQTPGESEEKLENSSKMIISQSVEYKQPATKTGIMKQPTSGSQLSISTDPAKIKELLDLSEVCPWEVEDLPTPSENKVQKHVSIAPDETTTIHGKGTPGTKAQQQQKRKASEPSPSSSHRLNQKSGDRADICPWEEASESQSQMEGSRPSPSSQPSGSVGSAESTKAQRADVCPWDCEEAPAESTKAQRAEVCPWDCEEALAKSADAALSADKGRDRSIASPTDGRRKGTTPTDVKGKGNTLVGVKGMGTNPPDSKGKSATNPPDSKGKSATNPPDSKGKSAALVQPTAFKTDVCPWDYESLPAKSPSSEKTPSLTQVSKTRESSSKTKEAASTRTLETEAEKERKKAKEADDDKSKMKAKDKLPSGKPTQKQARQTKVAEVCPWDVDGPEEVLTVEKRRSANAESAKGKQVDVCPWDFQEPSDSKGTNKSPGPSVAKQKSPSPKGGPSGDVKKADVCPWDFEEPTSGKKA</sequence>
<dbReference type="CDD" id="cd15293">
    <property type="entry name" value="7tmC_GPR158-like"/>
    <property type="match status" value="1"/>
</dbReference>
<keyword evidence="3" id="KW-1003">Cell membrane</keyword>
<dbReference type="GeneID" id="105889231"/>
<feature type="domain" description="G-protein coupled receptors family 3 profile" evidence="20">
    <location>
        <begin position="410"/>
        <end position="660"/>
    </location>
</feature>
<dbReference type="GO" id="GO:0043005">
    <property type="term" value="C:neuron projection"/>
    <property type="evidence" value="ECO:0007669"/>
    <property type="project" value="UniProtKB-SubCell"/>
</dbReference>
<feature type="compositionally biased region" description="Polar residues" evidence="17">
    <location>
        <begin position="1387"/>
        <end position="1404"/>
    </location>
</feature>
<evidence type="ECO:0000256" key="4">
    <source>
        <dbReference type="ARBA" id="ARBA00022692"/>
    </source>
</evidence>
<evidence type="ECO:0000256" key="8">
    <source>
        <dbReference type="ARBA" id="ARBA00023040"/>
    </source>
</evidence>
<feature type="region of interest" description="Disordered" evidence="17">
    <location>
        <begin position="755"/>
        <end position="900"/>
    </location>
</feature>
<feature type="region of interest" description="Disordered" evidence="17">
    <location>
        <begin position="1168"/>
        <end position="1433"/>
    </location>
</feature>
<evidence type="ECO:0000256" key="11">
    <source>
        <dbReference type="ARBA" id="ARBA00023170"/>
    </source>
</evidence>
<evidence type="ECO:0000256" key="13">
    <source>
        <dbReference type="ARBA" id="ARBA00023224"/>
    </source>
</evidence>
<keyword evidence="7" id="KW-0770">Synapse</keyword>